<evidence type="ECO:0000256" key="2">
    <source>
        <dbReference type="ARBA" id="ARBA00022527"/>
    </source>
</evidence>
<dbReference type="OrthoDB" id="3638488at2759"/>
<dbReference type="PROSITE" id="PS00108">
    <property type="entry name" value="PROTEIN_KINASE_ST"/>
    <property type="match status" value="1"/>
</dbReference>
<evidence type="ECO:0000256" key="5">
    <source>
        <dbReference type="ARBA" id="ARBA00022777"/>
    </source>
</evidence>
<dbReference type="Gene3D" id="1.10.510.10">
    <property type="entry name" value="Transferase(Phosphotransferase) domain 1"/>
    <property type="match status" value="1"/>
</dbReference>
<dbReference type="EMBL" id="AXCR01000007">
    <property type="protein sequence ID" value="KJR84492.1"/>
    <property type="molecule type" value="Genomic_DNA"/>
</dbReference>
<proteinExistence type="predicted"/>
<dbReference type="SUPFAM" id="SSF56112">
    <property type="entry name" value="Protein kinase-like (PK-like)"/>
    <property type="match status" value="1"/>
</dbReference>
<dbReference type="AlphaFoldDB" id="A0A0F2M4E5"/>
<dbReference type="Proteomes" id="UP000033710">
    <property type="component" value="Unassembled WGS sequence"/>
</dbReference>
<dbReference type="GO" id="GO:0005524">
    <property type="term" value="F:ATP binding"/>
    <property type="evidence" value="ECO:0007669"/>
    <property type="project" value="UniProtKB-UniRule"/>
</dbReference>
<evidence type="ECO:0000256" key="7">
    <source>
        <dbReference type="ARBA" id="ARBA00047899"/>
    </source>
</evidence>
<feature type="binding site" evidence="9">
    <location>
        <position position="359"/>
    </location>
    <ligand>
        <name>ATP</name>
        <dbReference type="ChEBI" id="CHEBI:30616"/>
    </ligand>
</feature>
<dbReference type="GO" id="GO:0035556">
    <property type="term" value="P:intracellular signal transduction"/>
    <property type="evidence" value="ECO:0007669"/>
    <property type="project" value="TreeGrafter"/>
</dbReference>
<comment type="catalytic activity">
    <reaction evidence="7">
        <text>L-threonyl-[protein] + ATP = O-phospho-L-threonyl-[protein] + ADP + H(+)</text>
        <dbReference type="Rhea" id="RHEA:46608"/>
        <dbReference type="Rhea" id="RHEA-COMP:11060"/>
        <dbReference type="Rhea" id="RHEA-COMP:11605"/>
        <dbReference type="ChEBI" id="CHEBI:15378"/>
        <dbReference type="ChEBI" id="CHEBI:30013"/>
        <dbReference type="ChEBI" id="CHEBI:30616"/>
        <dbReference type="ChEBI" id="CHEBI:61977"/>
        <dbReference type="ChEBI" id="CHEBI:456216"/>
        <dbReference type="EC" id="2.7.11.1"/>
    </reaction>
</comment>
<evidence type="ECO:0000313" key="13">
    <source>
        <dbReference type="Proteomes" id="UP000033710"/>
    </source>
</evidence>
<dbReference type="Gene3D" id="3.30.200.20">
    <property type="entry name" value="Phosphorylase Kinase, domain 1"/>
    <property type="match status" value="1"/>
</dbReference>
<feature type="region of interest" description="Disordered" evidence="10">
    <location>
        <begin position="87"/>
        <end position="132"/>
    </location>
</feature>
<dbReference type="VEuPathDB" id="FungiDB:SPSK_08900"/>
<dbReference type="InterPro" id="IPR017441">
    <property type="entry name" value="Protein_kinase_ATP_BS"/>
</dbReference>
<dbReference type="PANTHER" id="PTHR24356:SF400">
    <property type="entry name" value="SERINE_THREONINE-PROTEIN KINASE CBK1"/>
    <property type="match status" value="1"/>
</dbReference>
<name>A0A0F2M4E5_SPOSC</name>
<keyword evidence="2" id="KW-0723">Serine/threonine-protein kinase</keyword>
<evidence type="ECO:0000313" key="12">
    <source>
        <dbReference type="EMBL" id="KJR84492.1"/>
    </source>
</evidence>
<evidence type="ECO:0000256" key="8">
    <source>
        <dbReference type="ARBA" id="ARBA00048679"/>
    </source>
</evidence>
<accession>A0A0F2M4E5</accession>
<dbReference type="PROSITE" id="PS50011">
    <property type="entry name" value="PROTEIN_KINASE_DOM"/>
    <property type="match status" value="1"/>
</dbReference>
<keyword evidence="5" id="KW-0418">Kinase</keyword>
<dbReference type="EC" id="2.7.11.1" evidence="1"/>
<evidence type="ECO:0000259" key="11">
    <source>
        <dbReference type="PROSITE" id="PS50011"/>
    </source>
</evidence>
<comment type="caution">
    <text evidence="12">The sequence shown here is derived from an EMBL/GenBank/DDBJ whole genome shotgun (WGS) entry which is preliminary data.</text>
</comment>
<evidence type="ECO:0000256" key="4">
    <source>
        <dbReference type="ARBA" id="ARBA00022741"/>
    </source>
</evidence>
<reference evidence="12 13" key="1">
    <citation type="journal article" date="2014" name="BMC Genomics">
        <title>Comparative genomics of the major fungal agents of human and animal Sporotrichosis: Sporothrix schenckii and Sporothrix brasiliensis.</title>
        <authorList>
            <person name="Teixeira M.M."/>
            <person name="de Almeida L.G."/>
            <person name="Kubitschek-Barreira P."/>
            <person name="Alves F.L."/>
            <person name="Kioshima E.S."/>
            <person name="Abadio A.K."/>
            <person name="Fernandes L."/>
            <person name="Derengowski L.S."/>
            <person name="Ferreira K.S."/>
            <person name="Souza R.C."/>
            <person name="Ruiz J.C."/>
            <person name="de Andrade N.C."/>
            <person name="Paes H.C."/>
            <person name="Nicola A.M."/>
            <person name="Albuquerque P."/>
            <person name="Gerber A.L."/>
            <person name="Martins V.P."/>
            <person name="Peconick L.D."/>
            <person name="Neto A.V."/>
            <person name="Chaucanez C.B."/>
            <person name="Silva P.A."/>
            <person name="Cunha O.L."/>
            <person name="de Oliveira F.F."/>
            <person name="dos Santos T.C."/>
            <person name="Barros A.L."/>
            <person name="Soares M.A."/>
            <person name="de Oliveira L.M."/>
            <person name="Marini M.M."/>
            <person name="Villalobos-Duno H."/>
            <person name="Cunha M.M."/>
            <person name="de Hoog S."/>
            <person name="da Silveira J.F."/>
            <person name="Henrissat B."/>
            <person name="Nino-Vega G.A."/>
            <person name="Cisalpino P.S."/>
            <person name="Mora-Montes H.M."/>
            <person name="Almeida S.R."/>
            <person name="Stajich J.E."/>
            <person name="Lopes-Bezerra L.M."/>
            <person name="Vasconcelos A.T."/>
            <person name="Felipe M.S."/>
        </authorList>
    </citation>
    <scope>NUCLEOTIDE SEQUENCE [LARGE SCALE GENOMIC DNA]</scope>
    <source>
        <strain evidence="12 13">1099-18</strain>
    </source>
</reference>
<evidence type="ECO:0000256" key="1">
    <source>
        <dbReference type="ARBA" id="ARBA00012513"/>
    </source>
</evidence>
<dbReference type="PANTHER" id="PTHR24356">
    <property type="entry name" value="SERINE/THREONINE-PROTEIN KINASE"/>
    <property type="match status" value="1"/>
</dbReference>
<dbReference type="GO" id="GO:0004674">
    <property type="term" value="F:protein serine/threonine kinase activity"/>
    <property type="evidence" value="ECO:0007669"/>
    <property type="project" value="UniProtKB-KW"/>
</dbReference>
<evidence type="ECO:0000256" key="10">
    <source>
        <dbReference type="SAM" id="MobiDB-lite"/>
    </source>
</evidence>
<dbReference type="KEGG" id="ssck:SPSK_08900"/>
<organism evidence="12 13">
    <name type="scientific">Sporothrix schenckii 1099-18</name>
    <dbReference type="NCBI Taxonomy" id="1397361"/>
    <lineage>
        <taxon>Eukaryota</taxon>
        <taxon>Fungi</taxon>
        <taxon>Dikarya</taxon>
        <taxon>Ascomycota</taxon>
        <taxon>Pezizomycotina</taxon>
        <taxon>Sordariomycetes</taxon>
        <taxon>Sordariomycetidae</taxon>
        <taxon>Ophiostomatales</taxon>
        <taxon>Ophiostomataceae</taxon>
        <taxon>Sporothrix</taxon>
    </lineage>
</organism>
<gene>
    <name evidence="12" type="ORF">SPSK_08900</name>
</gene>
<dbReference type="InterPro" id="IPR011009">
    <property type="entry name" value="Kinase-like_dom_sf"/>
</dbReference>
<feature type="compositionally biased region" description="Polar residues" evidence="10">
    <location>
        <begin position="90"/>
        <end position="131"/>
    </location>
</feature>
<dbReference type="SMART" id="SM00220">
    <property type="entry name" value="S_TKc"/>
    <property type="match status" value="1"/>
</dbReference>
<protein>
    <recommendedName>
        <fullName evidence="1">non-specific serine/threonine protein kinase</fullName>
        <ecNumber evidence="1">2.7.11.1</ecNumber>
    </recommendedName>
</protein>
<dbReference type="RefSeq" id="XP_016587168.1">
    <property type="nucleotide sequence ID" value="XM_016735486.1"/>
</dbReference>
<dbReference type="PROSITE" id="PS00107">
    <property type="entry name" value="PROTEIN_KINASE_ATP"/>
    <property type="match status" value="1"/>
</dbReference>
<comment type="catalytic activity">
    <reaction evidence="8">
        <text>L-seryl-[protein] + ATP = O-phospho-L-seryl-[protein] + ADP + H(+)</text>
        <dbReference type="Rhea" id="RHEA:17989"/>
        <dbReference type="Rhea" id="RHEA-COMP:9863"/>
        <dbReference type="Rhea" id="RHEA-COMP:11604"/>
        <dbReference type="ChEBI" id="CHEBI:15378"/>
        <dbReference type="ChEBI" id="CHEBI:29999"/>
        <dbReference type="ChEBI" id="CHEBI:30616"/>
        <dbReference type="ChEBI" id="CHEBI:83421"/>
        <dbReference type="ChEBI" id="CHEBI:456216"/>
        <dbReference type="EC" id="2.7.11.1"/>
    </reaction>
</comment>
<dbReference type="InterPro" id="IPR000719">
    <property type="entry name" value="Prot_kinase_dom"/>
</dbReference>
<dbReference type="InterPro" id="IPR008271">
    <property type="entry name" value="Ser/Thr_kinase_AS"/>
</dbReference>
<dbReference type="GeneID" id="27670763"/>
<evidence type="ECO:0000256" key="6">
    <source>
        <dbReference type="ARBA" id="ARBA00022840"/>
    </source>
</evidence>
<keyword evidence="6 9" id="KW-0067">ATP-binding</keyword>
<feature type="domain" description="Protein kinase" evidence="11">
    <location>
        <begin position="328"/>
        <end position="595"/>
    </location>
</feature>
<sequence length="595" mass="65595">MDSTKDEPSRQNRTFSGNTTSVKKFGHLLAFARAPVAIFRDPTCKKRSVSSPVAVLPGPAARGSYYMKYYQCNNSFVITKPTAFDLQMPSAPQSSESTATPTSGSQTPPSNNGASDTQPSTNGSPQLQSVNIKKGEPMVDIDIDSKSIFPTPTLSTANVDLDVKLAPPVKDPVKAVTVEKEAYVPVLSPPRETALSGVRPGDCRLNNGPNDSTALITIPDKPVVLERPSVVTVELAAAAKIFLEIHYNELLRGPTPRALRAYHVETQLVNARNLTSGGRQAYLEAFYRAESFHLRENRILKARSTRSLLLDEGNGPSLLHASICAADFEMLKILGKGSFGTVRLVREKPTAFDSPAVVKEKRKQVYAMKVIRKSEMIRSGQEGHVRAERDFLVSSEGSNWAVPLIASFQDVANLYLVMEYMPGGDFLGLLIRENILDEAVTRFYIAEMILCVEEAHALQFIHRDIKPDNFLISASGHLKISDFGLAFDGHWSHDSKYYSSTRYSLLQNLGIYVPGDELDRQKDESVGRPGTMVCSSSMMSSLEKHQRPPDADNKEPILQWRNRCGNHYSATSIVGTSQYMAPEVVRGETYDGRCD</sequence>
<keyword evidence="3" id="KW-0808">Transferase</keyword>
<dbReference type="InterPro" id="IPR050236">
    <property type="entry name" value="Ser_Thr_kinase_AGC"/>
</dbReference>
<keyword evidence="4 9" id="KW-0547">Nucleotide-binding</keyword>
<reference evidence="12 13" key="2">
    <citation type="journal article" date="2015" name="Eukaryot. Cell">
        <title>Asexual propagation of a virulent clone complex in a human and feline outbreak of sporotrichosis.</title>
        <authorList>
            <person name="Teixeira Mde M."/>
            <person name="Rodrigues A.M."/>
            <person name="Tsui C.K."/>
            <person name="de Almeida L.G."/>
            <person name="Van Diepeningen A.D."/>
            <person name="van den Ende B.G."/>
            <person name="Fernandes G.F."/>
            <person name="Kano R."/>
            <person name="Hamelin R.C."/>
            <person name="Lopes-Bezerra L.M."/>
            <person name="Vasconcelos A.T."/>
            <person name="de Hoog S."/>
            <person name="de Camargo Z.P."/>
            <person name="Felipe M.S."/>
        </authorList>
    </citation>
    <scope>NUCLEOTIDE SEQUENCE [LARGE SCALE GENOMIC DNA]</scope>
    <source>
        <strain evidence="12 13">1099-18</strain>
    </source>
</reference>
<dbReference type="Pfam" id="PF00069">
    <property type="entry name" value="Pkinase"/>
    <property type="match status" value="1"/>
</dbReference>
<evidence type="ECO:0000256" key="9">
    <source>
        <dbReference type="PROSITE-ProRule" id="PRU10141"/>
    </source>
</evidence>
<evidence type="ECO:0000256" key="3">
    <source>
        <dbReference type="ARBA" id="ARBA00022679"/>
    </source>
</evidence>